<dbReference type="Proteomes" id="UP000002484">
    <property type="component" value="Chromosome"/>
</dbReference>
<dbReference type="InParanoid" id="E3J2Q9"/>
<dbReference type="InterPro" id="IPR052704">
    <property type="entry name" value="ECF_Sigma-70_Domain"/>
</dbReference>
<dbReference type="InterPro" id="IPR013325">
    <property type="entry name" value="RNA_pol_sigma_r2"/>
</dbReference>
<dbReference type="SUPFAM" id="SSF54427">
    <property type="entry name" value="NTF2-like"/>
    <property type="match status" value="1"/>
</dbReference>
<organism evidence="10 11">
    <name type="scientific">Pseudofrankia inefficax (strain DSM 45817 / CECT 9037 / DDB 130130 / EuI1c)</name>
    <name type="common">Frankia inefficax</name>
    <dbReference type="NCBI Taxonomy" id="298654"/>
    <lineage>
        <taxon>Bacteria</taxon>
        <taxon>Bacillati</taxon>
        <taxon>Actinomycetota</taxon>
        <taxon>Actinomycetes</taxon>
        <taxon>Frankiales</taxon>
        <taxon>Frankiaceae</taxon>
        <taxon>Pseudofrankia</taxon>
    </lineage>
</organism>
<comment type="similarity">
    <text evidence="1">Belongs to the sigma-70 factor family. ECF subfamily.</text>
</comment>
<evidence type="ECO:0000256" key="3">
    <source>
        <dbReference type="ARBA" id="ARBA00023015"/>
    </source>
</evidence>
<dbReference type="InterPro" id="IPR007627">
    <property type="entry name" value="RNA_pol_sigma70_r2"/>
</dbReference>
<dbReference type="Gene3D" id="3.10.450.50">
    <property type="match status" value="1"/>
</dbReference>
<comment type="subunit">
    <text evidence="2">Interacts transiently with the RNA polymerase catalytic core formed by RpoA, RpoB, RpoC and RpoZ (2 alpha, 1 beta, 1 beta' and 1 omega subunit) to form the RNA polymerase holoenzyme that can initiate transcription.</text>
</comment>
<feature type="compositionally biased region" description="Gly residues" evidence="6">
    <location>
        <begin position="23"/>
        <end position="33"/>
    </location>
</feature>
<dbReference type="EMBL" id="CP002299">
    <property type="protein sequence ID" value="ADP81720.1"/>
    <property type="molecule type" value="Genomic_DNA"/>
</dbReference>
<dbReference type="GO" id="GO:0016987">
    <property type="term" value="F:sigma factor activity"/>
    <property type="evidence" value="ECO:0007669"/>
    <property type="project" value="UniProtKB-KW"/>
</dbReference>
<keyword evidence="4" id="KW-0731">Sigma factor</keyword>
<dbReference type="AlphaFoldDB" id="E3J2Q9"/>
<dbReference type="SUPFAM" id="SSF88659">
    <property type="entry name" value="Sigma3 and sigma4 domains of RNA polymerase sigma factors"/>
    <property type="match status" value="1"/>
</dbReference>
<dbReference type="InterPro" id="IPR036388">
    <property type="entry name" value="WH-like_DNA-bd_sf"/>
</dbReference>
<keyword evidence="11" id="KW-1185">Reference proteome</keyword>
<dbReference type="InterPro" id="IPR013249">
    <property type="entry name" value="RNA_pol_sigma70_r4_t2"/>
</dbReference>
<dbReference type="Gene3D" id="1.10.1740.10">
    <property type="match status" value="1"/>
</dbReference>
<reference evidence="10 11" key="1">
    <citation type="submission" date="2010-10" db="EMBL/GenBank/DDBJ databases">
        <title>Complete sequence of Frankia sp. EuI1c.</title>
        <authorList>
            <consortium name="US DOE Joint Genome Institute"/>
            <person name="Lucas S."/>
            <person name="Copeland A."/>
            <person name="Lapidus A."/>
            <person name="Cheng J.-F."/>
            <person name="Bruce D."/>
            <person name="Goodwin L."/>
            <person name="Pitluck S."/>
            <person name="Chertkov O."/>
            <person name="Detter J.C."/>
            <person name="Han C."/>
            <person name="Tapia R."/>
            <person name="Land M."/>
            <person name="Hauser L."/>
            <person name="Jeffries C."/>
            <person name="Kyrpides N."/>
            <person name="Ivanova N."/>
            <person name="Mikhailova N."/>
            <person name="Beauchemin N."/>
            <person name="Sen A."/>
            <person name="Sur S.A."/>
            <person name="Gtari M."/>
            <person name="Wall L."/>
            <person name="Tisa L."/>
            <person name="Woyke T."/>
        </authorList>
    </citation>
    <scope>NUCLEOTIDE SEQUENCE [LARGE SCALE GENOMIC DNA]</scope>
    <source>
        <strain evidence="11">DSM 45817 / CECT 9037 / EuI1c</strain>
    </source>
</reference>
<dbReference type="InterPro" id="IPR014284">
    <property type="entry name" value="RNA_pol_sigma-70_dom"/>
</dbReference>
<evidence type="ECO:0000256" key="5">
    <source>
        <dbReference type="ARBA" id="ARBA00023163"/>
    </source>
</evidence>
<protein>
    <submittedName>
        <fullName evidence="10">RNA polymerase, sigma-24 subunit, ECF subfamily</fullName>
    </submittedName>
</protein>
<dbReference type="GO" id="GO:0006352">
    <property type="term" value="P:DNA-templated transcription initiation"/>
    <property type="evidence" value="ECO:0007669"/>
    <property type="project" value="InterPro"/>
</dbReference>
<keyword evidence="5" id="KW-0804">Transcription</keyword>
<dbReference type="GO" id="GO:0003677">
    <property type="term" value="F:DNA binding"/>
    <property type="evidence" value="ECO:0007669"/>
    <property type="project" value="InterPro"/>
</dbReference>
<feature type="domain" description="RNA polymerase sigma-70 region 2" evidence="7">
    <location>
        <begin position="39"/>
        <end position="102"/>
    </location>
</feature>
<dbReference type="NCBIfam" id="TIGR02937">
    <property type="entry name" value="sigma70-ECF"/>
    <property type="match status" value="1"/>
</dbReference>
<dbReference type="Pfam" id="PF04542">
    <property type="entry name" value="Sigma70_r2"/>
    <property type="match status" value="1"/>
</dbReference>
<evidence type="ECO:0000256" key="6">
    <source>
        <dbReference type="SAM" id="MobiDB-lite"/>
    </source>
</evidence>
<feature type="region of interest" description="Disordered" evidence="6">
    <location>
        <begin position="1"/>
        <end position="33"/>
    </location>
</feature>
<evidence type="ECO:0000256" key="4">
    <source>
        <dbReference type="ARBA" id="ARBA00023082"/>
    </source>
</evidence>
<evidence type="ECO:0000256" key="2">
    <source>
        <dbReference type="ARBA" id="ARBA00011344"/>
    </source>
</evidence>
<dbReference type="STRING" id="298654.FraEuI1c_3713"/>
<dbReference type="eggNOG" id="COG1595">
    <property type="taxonomic scope" value="Bacteria"/>
</dbReference>
<dbReference type="RefSeq" id="WP_013424838.1">
    <property type="nucleotide sequence ID" value="NC_014666.1"/>
</dbReference>
<dbReference type="PANTHER" id="PTHR30173">
    <property type="entry name" value="SIGMA 19 FACTOR"/>
    <property type="match status" value="1"/>
</dbReference>
<dbReference type="SUPFAM" id="SSF88946">
    <property type="entry name" value="Sigma2 domain of RNA polymerase sigma factors"/>
    <property type="match status" value="1"/>
</dbReference>
<gene>
    <name evidence="10" type="ordered locus">FraEuI1c_3713</name>
</gene>
<dbReference type="PANTHER" id="PTHR30173:SF43">
    <property type="entry name" value="ECF RNA POLYMERASE SIGMA FACTOR SIGI-RELATED"/>
    <property type="match status" value="1"/>
</dbReference>
<evidence type="ECO:0000259" key="7">
    <source>
        <dbReference type="Pfam" id="PF04542"/>
    </source>
</evidence>
<dbReference type="Gene3D" id="1.10.10.10">
    <property type="entry name" value="Winged helix-like DNA-binding domain superfamily/Winged helix DNA-binding domain"/>
    <property type="match status" value="1"/>
</dbReference>
<feature type="compositionally biased region" description="Pro residues" evidence="6">
    <location>
        <begin position="13"/>
        <end position="22"/>
    </location>
</feature>
<dbReference type="HOGENOM" id="CLU_047691_22_1_11"/>
<proteinExistence type="inferred from homology"/>
<feature type="domain" description="RNA polymerase sigma factor 70 region 4 type 2" evidence="8">
    <location>
        <begin position="140"/>
        <end position="190"/>
    </location>
</feature>
<dbReference type="OrthoDB" id="3211555at2"/>
<dbReference type="InterPro" id="IPR037401">
    <property type="entry name" value="SnoaL-like"/>
</dbReference>
<keyword evidence="3" id="KW-0805">Transcription regulation</keyword>
<dbReference type="InterPro" id="IPR013324">
    <property type="entry name" value="RNA_pol_sigma_r3/r4-like"/>
</dbReference>
<dbReference type="Pfam" id="PF08281">
    <property type="entry name" value="Sigma70_r4_2"/>
    <property type="match status" value="1"/>
</dbReference>
<evidence type="ECO:0000259" key="9">
    <source>
        <dbReference type="Pfam" id="PF12680"/>
    </source>
</evidence>
<dbReference type="Pfam" id="PF12680">
    <property type="entry name" value="SnoaL_2"/>
    <property type="match status" value="1"/>
</dbReference>
<evidence type="ECO:0000313" key="10">
    <source>
        <dbReference type="EMBL" id="ADP81720.1"/>
    </source>
</evidence>
<sequence>MPDHDRPHTSPTSPLPPEPGPGEPGRGEAGGGEWLAGRFEEHRAYLRSVAYRMLGSRAEADDAVQEAWLRLARSDAGAIENLRAWLTTVVGRVCLNALRARAARREEPAELTLADPVVSRPDEAPGPEEQALLADAVGVALLVVLDTLDPPERLAFVLHDLFAVPFDEIAPMVGRSPQAARQLASRARRRVRGAAGDARGDGGDGVVAGDDARRRAVVEAFFAAARGGDLDGLLALLAPDAVLRADVGAATGAPAAAGGVRHGADAIARQALRFANPRSTLHPVLVNGTTGVVVTVGGEPAAVMAFTVLAGQIVAIDAWSGPDRLRSVDLGALTR</sequence>
<evidence type="ECO:0000259" key="8">
    <source>
        <dbReference type="Pfam" id="PF08281"/>
    </source>
</evidence>
<evidence type="ECO:0000313" key="11">
    <source>
        <dbReference type="Proteomes" id="UP000002484"/>
    </source>
</evidence>
<accession>E3J2Q9</accession>
<dbReference type="InterPro" id="IPR032710">
    <property type="entry name" value="NTF2-like_dom_sf"/>
</dbReference>
<evidence type="ECO:0000256" key="1">
    <source>
        <dbReference type="ARBA" id="ARBA00010641"/>
    </source>
</evidence>
<name>E3J2Q9_PSEI1</name>
<dbReference type="KEGG" id="fri:FraEuI1c_3713"/>
<feature type="domain" description="SnoaL-like" evidence="9">
    <location>
        <begin position="218"/>
        <end position="296"/>
    </location>
</feature>